<proteinExistence type="predicted"/>
<dbReference type="InterPro" id="IPR017941">
    <property type="entry name" value="Rieske_2Fe-2S"/>
</dbReference>
<dbReference type="SUPFAM" id="SSF50022">
    <property type="entry name" value="ISP domain"/>
    <property type="match status" value="1"/>
</dbReference>
<dbReference type="InterPro" id="IPR036922">
    <property type="entry name" value="Rieske_2Fe-2S_sf"/>
</dbReference>
<evidence type="ECO:0000256" key="4">
    <source>
        <dbReference type="ARBA" id="ARBA00023014"/>
    </source>
</evidence>
<dbReference type="PANTHER" id="PTHR21266:SF24">
    <property type="entry name" value="PHEOPHORBIDE A OXYGENASE, CHLOROPLASTIC"/>
    <property type="match status" value="1"/>
</dbReference>
<dbReference type="Pfam" id="PF00355">
    <property type="entry name" value="Rieske"/>
    <property type="match status" value="1"/>
</dbReference>
<dbReference type="PANTHER" id="PTHR21266">
    <property type="entry name" value="IRON-SULFUR DOMAIN CONTAINING PROTEIN"/>
    <property type="match status" value="1"/>
</dbReference>
<protein>
    <recommendedName>
        <fullName evidence="6">Rieske domain-containing protein</fullName>
    </recommendedName>
</protein>
<dbReference type="GO" id="GO:0051537">
    <property type="term" value="F:2 iron, 2 sulfur cluster binding"/>
    <property type="evidence" value="ECO:0007669"/>
    <property type="project" value="UniProtKB-KW"/>
</dbReference>
<feature type="domain" description="Rieske" evidence="6">
    <location>
        <begin position="77"/>
        <end position="157"/>
    </location>
</feature>
<keyword evidence="2" id="KW-0479">Metal-binding</keyword>
<dbReference type="Proteomes" id="UP001485043">
    <property type="component" value="Unassembled WGS sequence"/>
</dbReference>
<keyword evidence="8" id="KW-1185">Reference proteome</keyword>
<keyword evidence="3" id="KW-0408">Iron</keyword>
<dbReference type="InterPro" id="IPR050584">
    <property type="entry name" value="Cholesterol_7-desaturase"/>
</dbReference>
<evidence type="ECO:0000256" key="2">
    <source>
        <dbReference type="ARBA" id="ARBA00022723"/>
    </source>
</evidence>
<name>A0AAW1SZL8_9CHLO</name>
<gene>
    <name evidence="7" type="ORF">WJX84_007698</name>
</gene>
<accession>A0AAW1SZL8</accession>
<feature type="compositionally biased region" description="Basic residues" evidence="5">
    <location>
        <begin position="16"/>
        <end position="31"/>
    </location>
</feature>
<evidence type="ECO:0000259" key="6">
    <source>
        <dbReference type="PROSITE" id="PS51296"/>
    </source>
</evidence>
<keyword evidence="1" id="KW-0001">2Fe-2S</keyword>
<feature type="region of interest" description="Disordered" evidence="5">
    <location>
        <begin position="1"/>
        <end position="31"/>
    </location>
</feature>
<organism evidence="7 8">
    <name type="scientific">Apatococcus fuscideae</name>
    <dbReference type="NCBI Taxonomy" id="2026836"/>
    <lineage>
        <taxon>Eukaryota</taxon>
        <taxon>Viridiplantae</taxon>
        <taxon>Chlorophyta</taxon>
        <taxon>core chlorophytes</taxon>
        <taxon>Trebouxiophyceae</taxon>
        <taxon>Chlorellales</taxon>
        <taxon>Chlorellaceae</taxon>
        <taxon>Apatococcus</taxon>
    </lineage>
</organism>
<keyword evidence="4" id="KW-0411">Iron-sulfur</keyword>
<reference evidence="7 8" key="1">
    <citation type="journal article" date="2024" name="Nat. Commun.">
        <title>Phylogenomics reveals the evolutionary origins of lichenization in chlorophyte algae.</title>
        <authorList>
            <person name="Puginier C."/>
            <person name="Libourel C."/>
            <person name="Otte J."/>
            <person name="Skaloud P."/>
            <person name="Haon M."/>
            <person name="Grisel S."/>
            <person name="Petersen M."/>
            <person name="Berrin J.G."/>
            <person name="Delaux P.M."/>
            <person name="Dal Grande F."/>
            <person name="Keller J."/>
        </authorList>
    </citation>
    <scope>NUCLEOTIDE SEQUENCE [LARGE SCALE GENOMIC DNA]</scope>
    <source>
        <strain evidence="7 8">SAG 2523</strain>
    </source>
</reference>
<dbReference type="GO" id="GO:0016491">
    <property type="term" value="F:oxidoreductase activity"/>
    <property type="evidence" value="ECO:0007669"/>
    <property type="project" value="TreeGrafter"/>
</dbReference>
<dbReference type="AlphaFoldDB" id="A0AAW1SZL8"/>
<evidence type="ECO:0000256" key="5">
    <source>
        <dbReference type="SAM" id="MobiDB-lite"/>
    </source>
</evidence>
<sequence>MSALTAFPGATSPLYNRRKTSARRSLSRSRNVRLRAAAAPAKMVEVKPNESARLPDFNTEPAPSQKVPENFVWEKNWYPVSAVEDLDPTAPHGEMILGKELVVFADAAGEWHCLQDKCPHRLSPLSEGRIMDGMLMCSYHGWKIRPDGKVGAIPQAQLDPVPLTPRCNAEPALRATQSSGAWAAGGSGLMPRLKPSLR</sequence>
<evidence type="ECO:0000313" key="7">
    <source>
        <dbReference type="EMBL" id="KAK9862931.1"/>
    </source>
</evidence>
<dbReference type="GO" id="GO:0005737">
    <property type="term" value="C:cytoplasm"/>
    <property type="evidence" value="ECO:0007669"/>
    <property type="project" value="TreeGrafter"/>
</dbReference>
<evidence type="ECO:0000313" key="8">
    <source>
        <dbReference type="Proteomes" id="UP001485043"/>
    </source>
</evidence>
<comment type="caution">
    <text evidence="7">The sequence shown here is derived from an EMBL/GenBank/DDBJ whole genome shotgun (WGS) entry which is preliminary data.</text>
</comment>
<dbReference type="GO" id="GO:0046872">
    <property type="term" value="F:metal ion binding"/>
    <property type="evidence" value="ECO:0007669"/>
    <property type="project" value="UniProtKB-KW"/>
</dbReference>
<dbReference type="Gene3D" id="2.102.10.10">
    <property type="entry name" value="Rieske [2Fe-2S] iron-sulphur domain"/>
    <property type="match status" value="1"/>
</dbReference>
<evidence type="ECO:0000256" key="3">
    <source>
        <dbReference type="ARBA" id="ARBA00023004"/>
    </source>
</evidence>
<dbReference type="PROSITE" id="PS51296">
    <property type="entry name" value="RIESKE"/>
    <property type="match status" value="1"/>
</dbReference>
<dbReference type="EMBL" id="JALJOV010000538">
    <property type="protein sequence ID" value="KAK9862931.1"/>
    <property type="molecule type" value="Genomic_DNA"/>
</dbReference>
<feature type="non-terminal residue" evidence="7">
    <location>
        <position position="198"/>
    </location>
</feature>
<evidence type="ECO:0000256" key="1">
    <source>
        <dbReference type="ARBA" id="ARBA00022714"/>
    </source>
</evidence>